<keyword evidence="2" id="KW-1185">Reference proteome</keyword>
<name>A0ACA9L5Z2_9GLOM</name>
<sequence>MSDSDSIHSTDVPPPVPPKDDFRPALPPKDLPKAFSFTGPSNSSDLNDATTKNRTKRLSLFPALGSLFTPSAAKANTNDVPRISSHSESMFSKFSSWWSNLSRLKPRNTANVVPITISSSSSATSLIAPQTTDDGDNTQSPKVKRSKSITNLFRKIISEFSATSSRNQSNKRASFVSFIEKLNRKFSFSSKKSNSTKSSNNQKTSSRINPSKTDWSSSTSTYHNGDIKKSNAKQKQKMTTDNHDLTASTQTLCPDGSSISTTHSTAAETMESYNNEDVNFEDISVDILEPLRYSMAKSNSSDDTIKGASKTSRHNRLLDIFTPKSTSQRVSTSSRGSRGSIVHTTNGVPNRHIRINSNILKDPTSLDETQLENYENRLSSQIYSNPDIPYYVIDNEGDDGTPSSDLAAEEQARSEMSPLRLFKKKFYQNFLSSNNQEIKNRTESIPTIINHGNGQIPVTPSSSLYTSPDNDTTTSKQPFSRMSWLAKSFDSEDPSAFHIRPDSLIANLKVAVPLNSAKDAFSNPQSIDSKGPAILSNCRIAFIPVNFFDGLYNIRELFLDRNSLRDLSEEILKLTKLEILDLSNNCISRFNPRLKFKKMKNLRRLNLDNNILSDITIICKIKTLRELRVNNNFLGTLTMDIAKLVKLRLLYLDSNQLATLPNSIGRLKSLCVLRLNNNNLEELPLSVCSLRQLKVLELKSNLLTQLPENLKELESLAKLDVSNNQLTSIPNDIVKCSRLTHLNASNNKLESLPPKFGQLYRLITLNLRQNQINNLPADFGKLTNLTDLDLSYNELVVLPEGLGSLKKLTEIKLNNNTSLLAIPDTFQKLSQIKKVYLQHCNLSSIPFMMGEAYNQLKYVDISYNLFDTIPDLNGMNNVTVFNIANNRIVDLTETIDQLGSLCELYVMNNKLTHIPRSIGHLKNLQVLDFSENMIVELPLSIGDCQNLRELKLQGNPLESLPATLRYLTSLDIFHVGQWPTTEFKIVHNETLQENLKLSPYQLNIPQDAERTLLWRMHDSILKRLREIDCNDGTSERSLKSFSNESNASQYGGIHPMAPDLSPSSSSSRDDVILKMTVLKGVYDQIMKDMRNNDYGKEASNDDTTESSDSMRKKFAKLKDFKFLKIGDNK</sequence>
<evidence type="ECO:0000313" key="1">
    <source>
        <dbReference type="EMBL" id="CAG8507597.1"/>
    </source>
</evidence>
<dbReference type="Proteomes" id="UP000789920">
    <property type="component" value="Unassembled WGS sequence"/>
</dbReference>
<organism evidence="1 2">
    <name type="scientific">Racocetra persica</name>
    <dbReference type="NCBI Taxonomy" id="160502"/>
    <lineage>
        <taxon>Eukaryota</taxon>
        <taxon>Fungi</taxon>
        <taxon>Fungi incertae sedis</taxon>
        <taxon>Mucoromycota</taxon>
        <taxon>Glomeromycotina</taxon>
        <taxon>Glomeromycetes</taxon>
        <taxon>Diversisporales</taxon>
        <taxon>Gigasporaceae</taxon>
        <taxon>Racocetra</taxon>
    </lineage>
</organism>
<evidence type="ECO:0000313" key="2">
    <source>
        <dbReference type="Proteomes" id="UP000789920"/>
    </source>
</evidence>
<proteinExistence type="predicted"/>
<comment type="caution">
    <text evidence="1">The sequence shown here is derived from an EMBL/GenBank/DDBJ whole genome shotgun (WGS) entry which is preliminary data.</text>
</comment>
<protein>
    <submittedName>
        <fullName evidence="1">1916_t:CDS:1</fullName>
    </submittedName>
</protein>
<dbReference type="EMBL" id="CAJVQC010002214">
    <property type="protein sequence ID" value="CAG8507597.1"/>
    <property type="molecule type" value="Genomic_DNA"/>
</dbReference>
<gene>
    <name evidence="1" type="ORF">RPERSI_LOCUS2108</name>
</gene>
<accession>A0ACA9L5Z2</accession>
<reference evidence="1" key="1">
    <citation type="submission" date="2021-06" db="EMBL/GenBank/DDBJ databases">
        <authorList>
            <person name="Kallberg Y."/>
            <person name="Tangrot J."/>
            <person name="Rosling A."/>
        </authorList>
    </citation>
    <scope>NUCLEOTIDE SEQUENCE</scope>
    <source>
        <strain evidence="1">MA461A</strain>
    </source>
</reference>